<proteinExistence type="predicted"/>
<name>A0ABY4CHI4_9BACL</name>
<organism evidence="1 2">
    <name type="scientific">Fodinisporobacter ferrooxydans</name>
    <dbReference type="NCBI Taxonomy" id="2901836"/>
    <lineage>
        <taxon>Bacteria</taxon>
        <taxon>Bacillati</taxon>
        <taxon>Bacillota</taxon>
        <taxon>Bacilli</taxon>
        <taxon>Bacillales</taxon>
        <taxon>Alicyclobacillaceae</taxon>
        <taxon>Fodinisporobacter</taxon>
    </lineage>
</organism>
<dbReference type="EMBL" id="CP089291">
    <property type="protein sequence ID" value="UOF89981.1"/>
    <property type="molecule type" value="Genomic_DNA"/>
</dbReference>
<gene>
    <name evidence="1" type="ORF">LSG31_19260</name>
</gene>
<dbReference type="Proteomes" id="UP000830167">
    <property type="component" value="Chromosome"/>
</dbReference>
<evidence type="ECO:0000313" key="2">
    <source>
        <dbReference type="Proteomes" id="UP000830167"/>
    </source>
</evidence>
<keyword evidence="2" id="KW-1185">Reference proteome</keyword>
<evidence type="ECO:0000313" key="1">
    <source>
        <dbReference type="EMBL" id="UOF89981.1"/>
    </source>
</evidence>
<protein>
    <submittedName>
        <fullName evidence="1">Uncharacterized protein</fullName>
    </submittedName>
</protein>
<sequence>MGFRLFSDDETVIDYEIKPNHERIFTDLKIGSYEIEMPEGDTLKPCVDRLQLTPQDIENLRYYLSGNNFNELKFEWEYAKKKLKERIPSERQTVDDLLLELTPNILETQYDYRFLETISLIVAFADKHKERQDFLFIGERSDLKEQQASPSWVNPWESGAD</sequence>
<reference evidence="1" key="1">
    <citation type="submission" date="2021-12" db="EMBL/GenBank/DDBJ databases">
        <title>Alicyclobacillaceae gen. nov., sp. nov., isolated from chalcocite enrichment system.</title>
        <authorList>
            <person name="Jiang Z."/>
        </authorList>
    </citation>
    <scope>NUCLEOTIDE SEQUENCE</scope>
    <source>
        <strain evidence="1">MYW30-H2</strain>
    </source>
</reference>
<accession>A0ABY4CHI4</accession>
<dbReference type="RefSeq" id="WP_347436676.1">
    <property type="nucleotide sequence ID" value="NZ_CP089291.1"/>
</dbReference>